<keyword evidence="1" id="KW-0472">Membrane</keyword>
<dbReference type="InterPro" id="IPR035965">
    <property type="entry name" value="PAS-like_dom_sf"/>
</dbReference>
<name>A0A4V1D8C2_9ALTE</name>
<dbReference type="AlphaFoldDB" id="A0A4V1D8C2"/>
<feature type="transmembrane region" description="Helical" evidence="1">
    <location>
        <begin position="12"/>
        <end position="33"/>
    </location>
</feature>
<dbReference type="KEGG" id="hmi:soil367_01200"/>
<keyword evidence="3" id="KW-1185">Reference proteome</keyword>
<reference evidence="2 3" key="1">
    <citation type="submission" date="2018-07" db="EMBL/GenBank/DDBJ databases">
        <title>Marsedoiliclastica nanhaica gen. nov. sp. nov., a novel marine hydrocarbonoclastic bacterium isolated from an in-situ enriched hydrocarbon-degrading consortium in deep-sea sediment.</title>
        <authorList>
            <person name="Dong C."/>
            <person name="Ma T."/>
            <person name="Liu R."/>
            <person name="Shao Z."/>
        </authorList>
    </citation>
    <scope>NUCLEOTIDE SEQUENCE [LARGE SCALE GENOMIC DNA]</scope>
    <source>
        <strain evidence="3">soil36-7</strain>
    </source>
</reference>
<feature type="transmembrane region" description="Helical" evidence="1">
    <location>
        <begin position="297"/>
        <end position="317"/>
    </location>
</feature>
<dbReference type="EMBL" id="CP031093">
    <property type="protein sequence ID" value="QCF24680.1"/>
    <property type="molecule type" value="Genomic_DNA"/>
</dbReference>
<accession>A0A4V1D8C2</accession>
<evidence type="ECO:0000313" key="3">
    <source>
        <dbReference type="Proteomes" id="UP000298049"/>
    </source>
</evidence>
<dbReference type="RefSeq" id="WP_136546123.1">
    <property type="nucleotide sequence ID" value="NZ_CP031093.1"/>
</dbReference>
<dbReference type="SUPFAM" id="SSF55785">
    <property type="entry name" value="PYP-like sensor domain (PAS domain)"/>
    <property type="match status" value="1"/>
</dbReference>
<protein>
    <recommendedName>
        <fullName evidence="4">PAS domain-containing protein</fullName>
    </recommendedName>
</protein>
<dbReference type="Gene3D" id="3.30.450.20">
    <property type="entry name" value="PAS domain"/>
    <property type="match status" value="1"/>
</dbReference>
<keyword evidence="1" id="KW-0812">Transmembrane</keyword>
<evidence type="ECO:0000256" key="1">
    <source>
        <dbReference type="SAM" id="Phobius"/>
    </source>
</evidence>
<proteinExistence type="predicted"/>
<dbReference type="CDD" id="cd00130">
    <property type="entry name" value="PAS"/>
    <property type="match status" value="1"/>
</dbReference>
<dbReference type="InterPro" id="IPR000014">
    <property type="entry name" value="PAS"/>
</dbReference>
<gene>
    <name evidence="2" type="ORF">soil367_01200</name>
</gene>
<evidence type="ECO:0000313" key="2">
    <source>
        <dbReference type="EMBL" id="QCF24680.1"/>
    </source>
</evidence>
<dbReference type="Proteomes" id="UP000298049">
    <property type="component" value="Chromosome"/>
</dbReference>
<organism evidence="2 3">
    <name type="scientific">Hydrocarboniclastica marina</name>
    <dbReference type="NCBI Taxonomy" id="2259620"/>
    <lineage>
        <taxon>Bacteria</taxon>
        <taxon>Pseudomonadati</taxon>
        <taxon>Pseudomonadota</taxon>
        <taxon>Gammaproteobacteria</taxon>
        <taxon>Alteromonadales</taxon>
        <taxon>Alteromonadaceae</taxon>
        <taxon>Hydrocarboniclastica</taxon>
    </lineage>
</organism>
<keyword evidence="1" id="KW-1133">Transmembrane helix</keyword>
<dbReference type="OrthoDB" id="6347338at2"/>
<evidence type="ECO:0008006" key="4">
    <source>
        <dbReference type="Google" id="ProtNLM"/>
    </source>
</evidence>
<sequence length="472" mass="51718">MADALKASWRVWLIPLAVGLIGIFATLLLRYYADWTLKNFSHSQATLAHQTAYRSLSAALERQETIARTLSQALAESGTSRQALAAVAHSLLRQYPELVSIDRYQADRNAKGPAAWRQVQRVTRAGALANPDLRPWAVPHWRAVIDDAWYQMQPGVTPLATGDAFEGDNLASSPTVNLFWPVAEDSSPAIWQTAPGLAGLPPRQLLGIVINPAELLTPLSTSVPGRPGPAVTYALYDLNSQSRDPLATTEKQRMADSPVQPDDLSYEDDLSIANRRWRLRTIFDIALPAQARTFLQLLLLGGLGLTLAASLLVYQLVATNRHLNESRLKTLGYLDRKRRALQNAAIEKEVLGRALQEGDQRTRDFISLGESFCAELDDQGCIGFVSPQIAAVADRDPGSLANRPFADLLSSEGKALFESLLREAEGRSETRTLETQVCHADGSSAPVILAFKPVMDPLGRCLGFRVVGRRNP</sequence>